<dbReference type="Proteomes" id="UP000245474">
    <property type="component" value="Unassembled WGS sequence"/>
</dbReference>
<dbReference type="AlphaFoldDB" id="A0A2U2MXV1"/>
<accession>A0A2U2MXV1</accession>
<comment type="caution">
    <text evidence="2">The sequence shown here is derived from an EMBL/GenBank/DDBJ whole genome shotgun (WGS) entry which is preliminary data.</text>
</comment>
<sequence>MFEQVGRSECEASMRAGSSRDIGWIVAIGSCLKTWRERRAVRRRLREDLARLDERMLRDIGVSRRELLEVAYRPFWCP</sequence>
<evidence type="ECO:0000259" key="1">
    <source>
        <dbReference type="Pfam" id="PF06568"/>
    </source>
</evidence>
<evidence type="ECO:0000313" key="2">
    <source>
        <dbReference type="EMBL" id="PWG61851.1"/>
    </source>
</evidence>
<reference evidence="2 3" key="1">
    <citation type="submission" date="2018-05" db="EMBL/GenBank/DDBJ databases">
        <title>Spiribacter halobius sp. nov., a moderately halophilic bacterium isolated from marine solar saltern.</title>
        <authorList>
            <person name="Zheng W.-S."/>
            <person name="Lu D.-C."/>
            <person name="Du Z.-J."/>
        </authorList>
    </citation>
    <scope>NUCLEOTIDE SEQUENCE [LARGE SCALE GENOMIC DNA]</scope>
    <source>
        <strain evidence="2 3">E85</strain>
    </source>
</reference>
<keyword evidence="3" id="KW-1185">Reference proteome</keyword>
<gene>
    <name evidence="2" type="ORF">DEM34_14690</name>
</gene>
<feature type="domain" description="YjiS-like" evidence="1">
    <location>
        <begin position="34"/>
        <end position="66"/>
    </location>
</feature>
<evidence type="ECO:0000313" key="3">
    <source>
        <dbReference type="Proteomes" id="UP000245474"/>
    </source>
</evidence>
<protein>
    <recommendedName>
        <fullName evidence="1">YjiS-like domain-containing protein</fullName>
    </recommendedName>
</protein>
<name>A0A2U2MXV1_9GAMM</name>
<dbReference type="RefSeq" id="WP_109679583.1">
    <property type="nucleotide sequence ID" value="NZ_CP086615.1"/>
</dbReference>
<proteinExistence type="predicted"/>
<dbReference type="Pfam" id="PF06568">
    <property type="entry name" value="YjiS-like"/>
    <property type="match status" value="1"/>
</dbReference>
<dbReference type="InterPro" id="IPR009506">
    <property type="entry name" value="YjiS-like"/>
</dbReference>
<dbReference type="EMBL" id="QFFI01000026">
    <property type="protein sequence ID" value="PWG61851.1"/>
    <property type="molecule type" value="Genomic_DNA"/>
</dbReference>
<organism evidence="2 3">
    <name type="scientific">Sediminicurvatus halobius</name>
    <dbReference type="NCBI Taxonomy" id="2182432"/>
    <lineage>
        <taxon>Bacteria</taxon>
        <taxon>Pseudomonadati</taxon>
        <taxon>Pseudomonadota</taxon>
        <taxon>Gammaproteobacteria</taxon>
        <taxon>Chromatiales</taxon>
        <taxon>Ectothiorhodospiraceae</taxon>
        <taxon>Sediminicurvatus</taxon>
    </lineage>
</organism>